<evidence type="ECO:0000313" key="15">
    <source>
        <dbReference type="EMBL" id="VUZ51511.1"/>
    </source>
</evidence>
<evidence type="ECO:0000256" key="1">
    <source>
        <dbReference type="ARBA" id="ARBA00004888"/>
    </source>
</evidence>
<comment type="similarity">
    <text evidence="3 12">Belongs to the hexokinase family.</text>
</comment>
<dbReference type="InterPro" id="IPR019807">
    <property type="entry name" value="Hexokinase_BS"/>
</dbReference>
<dbReference type="InterPro" id="IPR001312">
    <property type="entry name" value="Hexokinase"/>
</dbReference>
<dbReference type="GO" id="GO:0005739">
    <property type="term" value="C:mitochondrion"/>
    <property type="evidence" value="ECO:0007669"/>
    <property type="project" value="TreeGrafter"/>
</dbReference>
<dbReference type="AlphaFoldDB" id="A0A564YW50"/>
<dbReference type="GO" id="GO:0005829">
    <property type="term" value="C:cytosol"/>
    <property type="evidence" value="ECO:0007669"/>
    <property type="project" value="TreeGrafter"/>
</dbReference>
<evidence type="ECO:0000313" key="16">
    <source>
        <dbReference type="Proteomes" id="UP000321570"/>
    </source>
</evidence>
<dbReference type="Pfam" id="PF00349">
    <property type="entry name" value="Hexokinase_1"/>
    <property type="match status" value="1"/>
</dbReference>
<keyword evidence="5 12" id="KW-0547">Nucleotide-binding</keyword>
<dbReference type="PANTHER" id="PTHR19443">
    <property type="entry name" value="HEXOKINASE"/>
    <property type="match status" value="1"/>
</dbReference>
<reference evidence="15 16" key="1">
    <citation type="submission" date="2019-07" db="EMBL/GenBank/DDBJ databases">
        <authorList>
            <person name="Jastrzebski P J."/>
            <person name="Paukszto L."/>
            <person name="Jastrzebski P J."/>
        </authorList>
    </citation>
    <scope>NUCLEOTIDE SEQUENCE [LARGE SCALE GENOMIC DNA]</scope>
    <source>
        <strain evidence="15 16">WMS-il1</strain>
    </source>
</reference>
<dbReference type="FunFam" id="3.30.420.40:FF:000034">
    <property type="entry name" value="Phosphotransferase"/>
    <property type="match status" value="1"/>
</dbReference>
<dbReference type="EC" id="2.7.1.-" evidence="12"/>
<dbReference type="Gene3D" id="3.40.367.20">
    <property type="match status" value="1"/>
</dbReference>
<dbReference type="GO" id="GO:0004340">
    <property type="term" value="F:glucokinase activity"/>
    <property type="evidence" value="ECO:0007669"/>
    <property type="project" value="TreeGrafter"/>
</dbReference>
<dbReference type="PROSITE" id="PS51748">
    <property type="entry name" value="HEXOKINASE_2"/>
    <property type="match status" value="1"/>
</dbReference>
<gene>
    <name evidence="15" type="ORF">WMSIL1_LOCUS10338</name>
</gene>
<evidence type="ECO:0000259" key="13">
    <source>
        <dbReference type="Pfam" id="PF00349"/>
    </source>
</evidence>
<dbReference type="GO" id="GO:0008865">
    <property type="term" value="F:fructokinase activity"/>
    <property type="evidence" value="ECO:0007669"/>
    <property type="project" value="TreeGrafter"/>
</dbReference>
<dbReference type="PRINTS" id="PR00475">
    <property type="entry name" value="HEXOKINASE"/>
</dbReference>
<evidence type="ECO:0000256" key="6">
    <source>
        <dbReference type="ARBA" id="ARBA00022777"/>
    </source>
</evidence>
<evidence type="ECO:0000259" key="14">
    <source>
        <dbReference type="Pfam" id="PF03727"/>
    </source>
</evidence>
<dbReference type="UniPathway" id="UPA00109">
    <property type="reaction ID" value="UER00180"/>
</dbReference>
<keyword evidence="8 12" id="KW-0324">Glycolysis</keyword>
<evidence type="ECO:0000256" key="4">
    <source>
        <dbReference type="ARBA" id="ARBA00022679"/>
    </source>
</evidence>
<keyword evidence="7 12" id="KW-0067">ATP-binding</keyword>
<comment type="catalytic activity">
    <reaction evidence="11">
        <text>D-glucose + ATP = D-glucose 6-phosphate + ADP + H(+)</text>
        <dbReference type="Rhea" id="RHEA:17825"/>
        <dbReference type="ChEBI" id="CHEBI:4167"/>
        <dbReference type="ChEBI" id="CHEBI:15378"/>
        <dbReference type="ChEBI" id="CHEBI:30616"/>
        <dbReference type="ChEBI" id="CHEBI:61548"/>
        <dbReference type="ChEBI" id="CHEBI:456216"/>
        <dbReference type="EC" id="2.7.1.1"/>
    </reaction>
    <physiologicalReaction direction="left-to-right" evidence="11">
        <dbReference type="Rhea" id="RHEA:17826"/>
    </physiologicalReaction>
</comment>
<dbReference type="PROSITE" id="PS00378">
    <property type="entry name" value="HEXOKINASE_1"/>
    <property type="match status" value="1"/>
</dbReference>
<keyword evidence="6 12" id="KW-0418">Kinase</keyword>
<dbReference type="GO" id="GO:0001678">
    <property type="term" value="P:intracellular glucose homeostasis"/>
    <property type="evidence" value="ECO:0007669"/>
    <property type="project" value="InterPro"/>
</dbReference>
<dbReference type="EMBL" id="CABIJS010000444">
    <property type="protein sequence ID" value="VUZ51511.1"/>
    <property type="molecule type" value="Genomic_DNA"/>
</dbReference>
<evidence type="ECO:0000256" key="2">
    <source>
        <dbReference type="ARBA" id="ARBA00005028"/>
    </source>
</evidence>
<evidence type="ECO:0000256" key="8">
    <source>
        <dbReference type="ARBA" id="ARBA00023152"/>
    </source>
</evidence>
<comment type="pathway">
    <text evidence="1">Carbohydrate degradation; glycolysis; D-glyceraldehyde 3-phosphate and glycerone phosphate from D-glucose: step 1/4.</text>
</comment>
<proteinExistence type="inferred from homology"/>
<dbReference type="FunFam" id="3.40.367.20:FF:000020">
    <property type="entry name" value="Hexokinase-1"/>
    <property type="match status" value="1"/>
</dbReference>
<dbReference type="InterPro" id="IPR022673">
    <property type="entry name" value="Hexokinase_C"/>
</dbReference>
<dbReference type="GO" id="GO:0006096">
    <property type="term" value="P:glycolytic process"/>
    <property type="evidence" value="ECO:0007669"/>
    <property type="project" value="UniProtKB-UniPathway"/>
</dbReference>
<comment type="catalytic activity">
    <reaction evidence="10">
        <text>D-fructose + ATP = D-fructose 6-phosphate + ADP + H(+)</text>
        <dbReference type="Rhea" id="RHEA:16125"/>
        <dbReference type="ChEBI" id="CHEBI:15378"/>
        <dbReference type="ChEBI" id="CHEBI:30616"/>
        <dbReference type="ChEBI" id="CHEBI:37721"/>
        <dbReference type="ChEBI" id="CHEBI:61527"/>
        <dbReference type="ChEBI" id="CHEBI:456216"/>
        <dbReference type="EC" id="2.7.1.1"/>
    </reaction>
    <physiologicalReaction direction="left-to-right" evidence="10">
        <dbReference type="Rhea" id="RHEA:16126"/>
    </physiologicalReaction>
</comment>
<organism evidence="15 16">
    <name type="scientific">Hymenolepis diminuta</name>
    <name type="common">Rat tapeworm</name>
    <dbReference type="NCBI Taxonomy" id="6216"/>
    <lineage>
        <taxon>Eukaryota</taxon>
        <taxon>Metazoa</taxon>
        <taxon>Spiralia</taxon>
        <taxon>Lophotrochozoa</taxon>
        <taxon>Platyhelminthes</taxon>
        <taxon>Cestoda</taxon>
        <taxon>Eucestoda</taxon>
        <taxon>Cyclophyllidea</taxon>
        <taxon>Hymenolepididae</taxon>
        <taxon>Hymenolepis</taxon>
    </lineage>
</organism>
<protein>
    <recommendedName>
        <fullName evidence="12">Phosphotransferase</fullName>
        <ecNumber evidence="12">2.7.1.-</ecNumber>
    </recommendedName>
</protein>
<evidence type="ECO:0000256" key="7">
    <source>
        <dbReference type="ARBA" id="ARBA00022840"/>
    </source>
</evidence>
<keyword evidence="16" id="KW-1185">Reference proteome</keyword>
<evidence type="ECO:0000256" key="12">
    <source>
        <dbReference type="RuleBase" id="RU362007"/>
    </source>
</evidence>
<evidence type="ECO:0000256" key="9">
    <source>
        <dbReference type="ARBA" id="ARBA00044613"/>
    </source>
</evidence>
<evidence type="ECO:0000256" key="10">
    <source>
        <dbReference type="ARBA" id="ARBA00047905"/>
    </source>
</evidence>
<dbReference type="Gene3D" id="3.30.420.40">
    <property type="match status" value="1"/>
</dbReference>
<dbReference type="GO" id="GO:0005536">
    <property type="term" value="F:D-glucose binding"/>
    <property type="evidence" value="ECO:0007669"/>
    <property type="project" value="InterPro"/>
</dbReference>
<comment type="catalytic activity">
    <reaction evidence="9">
        <text>a D-hexose + ATP = a D-hexose 6-phosphate + ADP + H(+)</text>
        <dbReference type="Rhea" id="RHEA:22740"/>
        <dbReference type="ChEBI" id="CHEBI:4194"/>
        <dbReference type="ChEBI" id="CHEBI:15378"/>
        <dbReference type="ChEBI" id="CHEBI:30616"/>
        <dbReference type="ChEBI" id="CHEBI:229467"/>
        <dbReference type="ChEBI" id="CHEBI:456216"/>
        <dbReference type="EC" id="2.7.1.1"/>
    </reaction>
    <physiologicalReaction direction="left-to-right" evidence="9">
        <dbReference type="Rhea" id="RHEA:22741"/>
    </physiologicalReaction>
</comment>
<dbReference type="PANTHER" id="PTHR19443:SF16">
    <property type="entry name" value="HEXOKINASE TYPE 1-RELATED"/>
    <property type="match status" value="1"/>
</dbReference>
<dbReference type="Pfam" id="PF03727">
    <property type="entry name" value="Hexokinase_2"/>
    <property type="match status" value="1"/>
</dbReference>
<dbReference type="Proteomes" id="UP000321570">
    <property type="component" value="Unassembled WGS sequence"/>
</dbReference>
<dbReference type="UniPathway" id="UPA00242"/>
<feature type="domain" description="Hexokinase N-terminal" evidence="13">
    <location>
        <begin position="34"/>
        <end position="228"/>
    </location>
</feature>
<evidence type="ECO:0000256" key="11">
    <source>
        <dbReference type="ARBA" id="ARBA00048160"/>
    </source>
</evidence>
<accession>A0A564YW50</accession>
<evidence type="ECO:0000256" key="5">
    <source>
        <dbReference type="ARBA" id="ARBA00022741"/>
    </source>
</evidence>
<dbReference type="GO" id="GO:0006006">
    <property type="term" value="P:glucose metabolic process"/>
    <property type="evidence" value="ECO:0007669"/>
    <property type="project" value="TreeGrafter"/>
</dbReference>
<sequence>MEPNYPKSLTSNEIPNISPNRPSNCVPRVNFNRAKEICSPFWPDLETCRRIMILMHHEMNRCLDVPDHPANDFKMLNTYVTQLPQGNETGQYLALDLGGTNYRVLLITFDVDSSEPTIEYDTERIPPELMTGKGDELFQFIAKSVKKFLTERELLDVHFDMGFTFSFPVKQTSINRGTLIRWTKGFSADDVVGKDVVEILNRAMSALNLNVTCRIITNDTVGALASCKLTYPDTVAGVIVGTGTNAAFASELPAGPSFNDLPPSATYVVINTEWGAFGDHGLLDEFKTEFDRIIDEESKNPGKQTYEKMISGMYLGEITRHILRRLVNERILLQGNMPEKWNDMDSIPTSLLSDIARDPDYLFYNTERIIREHFNVTEYTDEDLQIIHHVGVAVANRAALYAGTGVACLVNRIKRREVTVGVDGSLFKLHPNFPANMLNVIRRLANPLFHCKLQMSEDGSGKGAGALVASLMRHTRSC</sequence>
<dbReference type="GO" id="GO:0005524">
    <property type="term" value="F:ATP binding"/>
    <property type="evidence" value="ECO:0007669"/>
    <property type="project" value="UniProtKB-UniRule"/>
</dbReference>
<feature type="domain" description="Hexokinase C-terminal" evidence="14">
    <location>
        <begin position="236"/>
        <end position="469"/>
    </location>
</feature>
<name>A0A564YW50_HYMDI</name>
<dbReference type="SUPFAM" id="SSF53067">
    <property type="entry name" value="Actin-like ATPase domain"/>
    <property type="match status" value="2"/>
</dbReference>
<evidence type="ECO:0000256" key="3">
    <source>
        <dbReference type="ARBA" id="ARBA00009225"/>
    </source>
</evidence>
<dbReference type="InterPro" id="IPR043129">
    <property type="entry name" value="ATPase_NBD"/>
</dbReference>
<comment type="pathway">
    <text evidence="2">Carbohydrate metabolism; hexose metabolism.</text>
</comment>
<dbReference type="InterPro" id="IPR022672">
    <property type="entry name" value="Hexokinase_N"/>
</dbReference>
<keyword evidence="4 12" id="KW-0808">Transferase</keyword>